<dbReference type="EMBL" id="AP021875">
    <property type="protein sequence ID" value="BBO78655.1"/>
    <property type="molecule type" value="Genomic_DNA"/>
</dbReference>
<sequence length="309" mass="34619">MAESKRQHGMGWLPDLPDFRDYSITHKDIPARLRGQTGNRPIKSMLNKTGVTQKKKVALSDSVDLTPWCSPIENQGQLGSCTANAGAGLIEYFERRAFGKHLDASRLFLYKVTRNMLHLTGDTGAYLRTTMAAMTIFGVPPSEYWPYDPASFDDEPPAFCYAFAQNYQSIQFYRLDTMGITGQVLLDRIKLFLAAGLPSMFGFTVYSSFIEAGESGKIPFPSHGDRVEGGHAVVAVGYDDNLTVKAKNPLAPETTGALRIRNSWGSDWGDKGYGWLPYEYVRQGIAVDWWSLLKNEWIDTDQFKIDDRS</sequence>
<dbReference type="OrthoDB" id="5318987at2"/>
<keyword evidence="2" id="KW-0645">Protease</keyword>
<gene>
    <name evidence="2" type="ORF">DSCW_60720</name>
</gene>
<dbReference type="GO" id="GO:0006508">
    <property type="term" value="P:proteolysis"/>
    <property type="evidence" value="ECO:0007669"/>
    <property type="project" value="UniProtKB-KW"/>
</dbReference>
<accession>A0A5K7ZD03</accession>
<proteinExistence type="predicted"/>
<dbReference type="InterPro" id="IPR038765">
    <property type="entry name" value="Papain-like_cys_pep_sf"/>
</dbReference>
<evidence type="ECO:0000259" key="1">
    <source>
        <dbReference type="SMART" id="SM00645"/>
    </source>
</evidence>
<dbReference type="CDD" id="cd02619">
    <property type="entry name" value="Peptidase_C1"/>
    <property type="match status" value="1"/>
</dbReference>
<keyword evidence="2" id="KW-0378">Hydrolase</keyword>
<dbReference type="Gene3D" id="3.90.70.10">
    <property type="entry name" value="Cysteine proteinases"/>
    <property type="match status" value="1"/>
</dbReference>
<keyword evidence="3" id="KW-1185">Reference proteome</keyword>
<organism evidence="2 3">
    <name type="scientific">Desulfosarcina widdelii</name>
    <dbReference type="NCBI Taxonomy" id="947919"/>
    <lineage>
        <taxon>Bacteria</taxon>
        <taxon>Pseudomonadati</taxon>
        <taxon>Thermodesulfobacteriota</taxon>
        <taxon>Desulfobacteria</taxon>
        <taxon>Desulfobacterales</taxon>
        <taxon>Desulfosarcinaceae</taxon>
        <taxon>Desulfosarcina</taxon>
    </lineage>
</organism>
<dbReference type="SMART" id="SM00645">
    <property type="entry name" value="Pept_C1"/>
    <property type="match status" value="1"/>
</dbReference>
<dbReference type="KEGG" id="dwd:DSCW_60720"/>
<dbReference type="GO" id="GO:0008234">
    <property type="term" value="F:cysteine-type peptidase activity"/>
    <property type="evidence" value="ECO:0007669"/>
    <property type="project" value="InterPro"/>
</dbReference>
<dbReference type="InterPro" id="IPR025660">
    <property type="entry name" value="Pept_his_AS"/>
</dbReference>
<dbReference type="RefSeq" id="WP_155307272.1">
    <property type="nucleotide sequence ID" value="NZ_AP021875.1"/>
</dbReference>
<evidence type="ECO:0000313" key="2">
    <source>
        <dbReference type="EMBL" id="BBO78655.1"/>
    </source>
</evidence>
<evidence type="ECO:0000313" key="3">
    <source>
        <dbReference type="Proteomes" id="UP000427769"/>
    </source>
</evidence>
<dbReference type="Pfam" id="PF00112">
    <property type="entry name" value="Peptidase_C1"/>
    <property type="match status" value="1"/>
</dbReference>
<protein>
    <submittedName>
        <fullName evidence="2">Cysteine protease</fullName>
    </submittedName>
</protein>
<dbReference type="AlphaFoldDB" id="A0A5K7ZD03"/>
<feature type="domain" description="Peptidase C1A papain C-terminal" evidence="1">
    <location>
        <begin position="59"/>
        <end position="285"/>
    </location>
</feature>
<dbReference type="InterPro" id="IPR000668">
    <property type="entry name" value="Peptidase_C1A_C"/>
</dbReference>
<reference evidence="2 3" key="1">
    <citation type="submission" date="2019-11" db="EMBL/GenBank/DDBJ databases">
        <title>Comparative genomics of hydrocarbon-degrading Desulfosarcina strains.</title>
        <authorList>
            <person name="Watanabe M."/>
            <person name="Kojima H."/>
            <person name="Fukui M."/>
        </authorList>
    </citation>
    <scope>NUCLEOTIDE SEQUENCE [LARGE SCALE GENOMIC DNA]</scope>
    <source>
        <strain evidence="2 3">PP31</strain>
    </source>
</reference>
<name>A0A5K7ZD03_9BACT</name>
<dbReference type="Proteomes" id="UP000427769">
    <property type="component" value="Chromosome"/>
</dbReference>
<dbReference type="PROSITE" id="PS00639">
    <property type="entry name" value="THIOL_PROTEASE_HIS"/>
    <property type="match status" value="1"/>
</dbReference>
<dbReference type="SUPFAM" id="SSF54001">
    <property type="entry name" value="Cysteine proteinases"/>
    <property type="match status" value="1"/>
</dbReference>